<feature type="region of interest" description="Disordered" evidence="1">
    <location>
        <begin position="300"/>
        <end position="326"/>
    </location>
</feature>
<evidence type="ECO:0000256" key="2">
    <source>
        <dbReference type="SAM" id="Phobius"/>
    </source>
</evidence>
<proteinExistence type="predicted"/>
<keyword evidence="2" id="KW-0812">Transmembrane</keyword>
<dbReference type="OrthoDB" id="10432531at2759"/>
<keyword evidence="2" id="KW-1133">Transmembrane helix</keyword>
<protein>
    <submittedName>
        <fullName evidence="3">Uncharacterized protein</fullName>
    </submittedName>
</protein>
<dbReference type="EMBL" id="JARK01001408">
    <property type="protein sequence ID" value="EYC07117.1"/>
    <property type="molecule type" value="Genomic_DNA"/>
</dbReference>
<reference evidence="4" key="1">
    <citation type="journal article" date="2015" name="Nat. Genet.">
        <title>The genome and transcriptome of the zoonotic hookworm Ancylostoma ceylanicum identify infection-specific gene families.</title>
        <authorList>
            <person name="Schwarz E.M."/>
            <person name="Hu Y."/>
            <person name="Antoshechkin I."/>
            <person name="Miller M.M."/>
            <person name="Sternberg P.W."/>
            <person name="Aroian R.V."/>
        </authorList>
    </citation>
    <scope>NUCLEOTIDE SEQUENCE</scope>
    <source>
        <strain evidence="4">HY135</strain>
    </source>
</reference>
<evidence type="ECO:0000313" key="4">
    <source>
        <dbReference type="Proteomes" id="UP000024635"/>
    </source>
</evidence>
<feature type="compositionally biased region" description="Polar residues" evidence="1">
    <location>
        <begin position="436"/>
        <end position="450"/>
    </location>
</feature>
<feature type="compositionally biased region" description="Basic and acidic residues" evidence="1">
    <location>
        <begin position="665"/>
        <end position="674"/>
    </location>
</feature>
<accession>A0A016TWY9</accession>
<keyword evidence="2" id="KW-0472">Membrane</keyword>
<feature type="compositionally biased region" description="Polar residues" evidence="1">
    <location>
        <begin position="714"/>
        <end position="723"/>
    </location>
</feature>
<feature type="region of interest" description="Disordered" evidence="1">
    <location>
        <begin position="238"/>
        <end position="264"/>
    </location>
</feature>
<organism evidence="3 4">
    <name type="scientific">Ancylostoma ceylanicum</name>
    <dbReference type="NCBI Taxonomy" id="53326"/>
    <lineage>
        <taxon>Eukaryota</taxon>
        <taxon>Metazoa</taxon>
        <taxon>Ecdysozoa</taxon>
        <taxon>Nematoda</taxon>
        <taxon>Chromadorea</taxon>
        <taxon>Rhabditida</taxon>
        <taxon>Rhabditina</taxon>
        <taxon>Rhabditomorpha</taxon>
        <taxon>Strongyloidea</taxon>
        <taxon>Ancylostomatidae</taxon>
        <taxon>Ancylostomatinae</taxon>
        <taxon>Ancylostoma</taxon>
    </lineage>
</organism>
<sequence length="754" mass="81941">MMQPTLYAMDEKLWFSNNPSLEMLPVIKPKVVNLITVLAYIAAIVYCGENYISQCPHCRDGMIWEKRHLYPGLRQPPNEEPLISHPCRGSDFPPLMKGCNFSCLEVEFVPNSTGQAYYYRDCSERILVEGPCQLCDRELAENYSYVNTNKSVTAYDLFDGKWTFKFCASSKCLNFSLVDELFPFHSSSALTLTAPSPIAIKVILVILGTILLLFTIKVLCSSLRTRLRMRIPTNELPVSGQMPENQPIVQRAPTPPESADTERGISGLKRPRVSFSMSSARKIVRYHKEADRESMETAIGTNDNAGEVSEAQETENPENDFTPTTYPSSTFGFKRLRTDYVWHVPSRYFKLGGAKGTTGSPHAVDSVATASSSISSDGLKTCYPGSVTANSPGSSFLSPSGRGTLPEASTADSSDAVSSDQLRTCYPASVTANSPGSSFLSATGRSTLPESTTADSSDVASTDQLRTAFPRSVTAHSPGSSFLSPTGRSTLPESTTADSPDVVSSEPMRTGWPRSVTASSPFSFSSPFRKKSSKSVNADSPKVVSTTDELKTCYPASVTAKSPSTSFASPAADSSNVVSSSGLNTCYPGSITAHSPSSNFVSPVDCNTVPLSKSVDSLIQPVSASVESSSSGWSHGYVPPPADNNRYTMALPRSSPEEDWFADQDASRDQRANQEHSITNADAESTPLNTNEEETENTETDWNPFSIESEDTDQATAESNPTDYSEAERIERKMNILTLFGNDKKKKKKKLAFE</sequence>
<name>A0A016TWY9_9BILA</name>
<feature type="region of interest" description="Disordered" evidence="1">
    <location>
        <begin position="436"/>
        <end position="516"/>
    </location>
</feature>
<feature type="compositionally biased region" description="Low complexity" evidence="1">
    <location>
        <begin position="625"/>
        <end position="634"/>
    </location>
</feature>
<feature type="transmembrane region" description="Helical" evidence="2">
    <location>
        <begin position="198"/>
        <end position="220"/>
    </location>
</feature>
<evidence type="ECO:0000313" key="3">
    <source>
        <dbReference type="EMBL" id="EYC07117.1"/>
    </source>
</evidence>
<feature type="region of interest" description="Disordered" evidence="1">
    <location>
        <begin position="390"/>
        <end position="418"/>
    </location>
</feature>
<feature type="compositionally biased region" description="Polar residues" evidence="1">
    <location>
        <begin position="474"/>
        <end position="498"/>
    </location>
</feature>
<dbReference type="AlphaFoldDB" id="A0A016TWY9"/>
<feature type="compositionally biased region" description="Polar residues" evidence="1">
    <location>
        <begin position="675"/>
        <end position="688"/>
    </location>
</feature>
<comment type="caution">
    <text evidence="3">The sequence shown here is derived from an EMBL/GenBank/DDBJ whole genome shotgun (WGS) entry which is preliminary data.</text>
</comment>
<feature type="compositionally biased region" description="Low complexity" evidence="1">
    <location>
        <begin position="451"/>
        <end position="463"/>
    </location>
</feature>
<keyword evidence="4" id="KW-1185">Reference proteome</keyword>
<evidence type="ECO:0000256" key="1">
    <source>
        <dbReference type="SAM" id="MobiDB-lite"/>
    </source>
</evidence>
<feature type="compositionally biased region" description="Low complexity" evidence="1">
    <location>
        <begin position="408"/>
        <end position="418"/>
    </location>
</feature>
<dbReference type="Proteomes" id="UP000024635">
    <property type="component" value="Unassembled WGS sequence"/>
</dbReference>
<feature type="region of interest" description="Disordered" evidence="1">
    <location>
        <begin position="625"/>
        <end position="729"/>
    </location>
</feature>
<gene>
    <name evidence="3" type="primary">Acey_s0072.g694</name>
    <name evidence="3" type="ORF">Y032_0072g694</name>
</gene>